<dbReference type="Proteomes" id="UP000029424">
    <property type="component" value="Chromosome 2"/>
</dbReference>
<dbReference type="KEGG" id="bok:DM82_4335"/>
<keyword evidence="6" id="KW-0804">Transcription</keyword>
<name>A0AAI8BAD0_9BURK</name>
<dbReference type="GO" id="GO:0003677">
    <property type="term" value="F:DNA binding"/>
    <property type="evidence" value="ECO:0007669"/>
    <property type="project" value="InterPro"/>
</dbReference>
<dbReference type="GO" id="GO:0003899">
    <property type="term" value="F:DNA-directed RNA polymerase activity"/>
    <property type="evidence" value="ECO:0007669"/>
    <property type="project" value="UniProtKB-EC"/>
</dbReference>
<dbReference type="InterPro" id="IPR024075">
    <property type="entry name" value="DNA-dir_RNA_pol_helix_hairp_sf"/>
</dbReference>
<evidence type="ECO:0000256" key="1">
    <source>
        <dbReference type="ARBA" id="ARBA00009493"/>
    </source>
</evidence>
<dbReference type="Gene3D" id="1.10.150.20">
    <property type="entry name" value="5' to 3' exonuclease, C-terminal subdomain"/>
    <property type="match status" value="1"/>
</dbReference>
<evidence type="ECO:0000256" key="5">
    <source>
        <dbReference type="ARBA" id="ARBA00022695"/>
    </source>
</evidence>
<dbReference type="EC" id="2.7.7.6" evidence="2"/>
<dbReference type="InterPro" id="IPR002092">
    <property type="entry name" value="DNA-dir_Rpol_phage-type"/>
</dbReference>
<dbReference type="GO" id="GO:0000428">
    <property type="term" value="C:DNA-directed RNA polymerase complex"/>
    <property type="evidence" value="ECO:0007669"/>
    <property type="project" value="UniProtKB-KW"/>
</dbReference>
<dbReference type="SUPFAM" id="SSF56672">
    <property type="entry name" value="DNA/RNA polymerases"/>
    <property type="match status" value="1"/>
</dbReference>
<evidence type="ECO:0000256" key="4">
    <source>
        <dbReference type="ARBA" id="ARBA00022679"/>
    </source>
</evidence>
<comment type="catalytic activity">
    <reaction evidence="7">
        <text>RNA(n) + a ribonucleoside 5'-triphosphate = RNA(n+1) + diphosphate</text>
        <dbReference type="Rhea" id="RHEA:21248"/>
        <dbReference type="Rhea" id="RHEA-COMP:14527"/>
        <dbReference type="Rhea" id="RHEA-COMP:17342"/>
        <dbReference type="ChEBI" id="CHEBI:33019"/>
        <dbReference type="ChEBI" id="CHEBI:61557"/>
        <dbReference type="ChEBI" id="CHEBI:140395"/>
        <dbReference type="EC" id="2.7.7.6"/>
    </reaction>
</comment>
<gene>
    <name evidence="9" type="ORF">DM82_4335</name>
</gene>
<dbReference type="EMBL" id="CP008727">
    <property type="protein sequence ID" value="AIO68606.1"/>
    <property type="molecule type" value="Genomic_DNA"/>
</dbReference>
<dbReference type="AlphaFoldDB" id="A0AAI8BAD0"/>
<dbReference type="GO" id="GO:0006351">
    <property type="term" value="P:DNA-templated transcription"/>
    <property type="evidence" value="ECO:0007669"/>
    <property type="project" value="InterPro"/>
</dbReference>
<dbReference type="PROSITE" id="PS00489">
    <property type="entry name" value="RNA_POL_PHAGE_2"/>
    <property type="match status" value="1"/>
</dbReference>
<evidence type="ECO:0000256" key="2">
    <source>
        <dbReference type="ARBA" id="ARBA00012418"/>
    </source>
</evidence>
<evidence type="ECO:0000256" key="7">
    <source>
        <dbReference type="ARBA" id="ARBA00048552"/>
    </source>
</evidence>
<organism evidence="9 10">
    <name type="scientific">Burkholderia oklahomensis</name>
    <dbReference type="NCBI Taxonomy" id="342113"/>
    <lineage>
        <taxon>Bacteria</taxon>
        <taxon>Pseudomonadati</taxon>
        <taxon>Pseudomonadota</taxon>
        <taxon>Betaproteobacteria</taxon>
        <taxon>Burkholderiales</taxon>
        <taxon>Burkholderiaceae</taxon>
        <taxon>Burkholderia</taxon>
        <taxon>pseudomallei group</taxon>
    </lineage>
</organism>
<dbReference type="Pfam" id="PF00940">
    <property type="entry name" value="RNA_pol"/>
    <property type="match status" value="1"/>
</dbReference>
<evidence type="ECO:0000313" key="9">
    <source>
        <dbReference type="EMBL" id="AIO68606.1"/>
    </source>
</evidence>
<dbReference type="RefSeq" id="WP_010107796.1">
    <property type="nucleotide sequence ID" value="NZ_CP008727.1"/>
</dbReference>
<dbReference type="PANTHER" id="PTHR10102">
    <property type="entry name" value="DNA-DIRECTED RNA POLYMERASE, MITOCHONDRIAL"/>
    <property type="match status" value="1"/>
</dbReference>
<dbReference type="InterPro" id="IPR046950">
    <property type="entry name" value="DNA-dir_Rpol_C_phage-type"/>
</dbReference>
<accession>A0AAI8BAD0</accession>
<evidence type="ECO:0000256" key="3">
    <source>
        <dbReference type="ARBA" id="ARBA00022478"/>
    </source>
</evidence>
<keyword evidence="4" id="KW-0808">Transferase</keyword>
<reference evidence="9 10" key="1">
    <citation type="submission" date="2014-06" db="EMBL/GenBank/DDBJ databases">
        <authorList>
            <person name="Bishop-Lilly K.A."/>
            <person name="Broomall S.M."/>
            <person name="Chain P.S."/>
            <person name="Chertkov O."/>
            <person name="Coyne S.R."/>
            <person name="Daligault H.E."/>
            <person name="Davenport K.W."/>
            <person name="Erkkila T."/>
            <person name="Frey K.G."/>
            <person name="Gibbons H.S."/>
            <person name="Gu W."/>
            <person name="Jaissle J."/>
            <person name="Johnson S.L."/>
            <person name="Koroleva G.I."/>
            <person name="Ladner J.T."/>
            <person name="Lo C.-C."/>
            <person name="Minogue T.D."/>
            <person name="Munk C."/>
            <person name="Palacios G.F."/>
            <person name="Redden C.L."/>
            <person name="Rosenzweig C.N."/>
            <person name="Scholz M.B."/>
            <person name="Teshima H."/>
            <person name="Xu Y."/>
        </authorList>
    </citation>
    <scope>NUCLEOTIDE SEQUENCE [LARGE SCALE GENOMIC DNA]</scope>
    <source>
        <strain evidence="9 10">EO147</strain>
    </source>
</reference>
<dbReference type="InterPro" id="IPR043502">
    <property type="entry name" value="DNA/RNA_pol_sf"/>
</dbReference>
<protein>
    <recommendedName>
        <fullName evidence="2">DNA-directed RNA polymerase</fullName>
        <ecNumber evidence="2">2.7.7.6</ecNumber>
    </recommendedName>
</protein>
<proteinExistence type="inferred from homology"/>
<evidence type="ECO:0000256" key="6">
    <source>
        <dbReference type="ARBA" id="ARBA00023163"/>
    </source>
</evidence>
<sequence length="565" mass="63596">MTKLQGGYLTLKTDAVKSTEFSNAHTAALDAPLKGAHLEALNHIQKTRWRINRDVLDVAMGCKVRGLEVSGFPSAEEIPLPEYPAHLDKTSPEFKTHIRERERIHTENARNAGMRLKLWGLLQMAEELADFPALWFPHYADFRGRFYPRPQDLHTQGDSLVKGLLEFSEPVAITDRGWYWMRVNVANYFGQDKLPLDERAQWTLDHLEGILAVATDPLDDHKAFEFWSTCDSPWEFLAACSEVKRVCDFMLANGTCEGHESRMVCRYDATCSGIQHLAALMKDEKSAVRVNVLPTGNREDIYKDVAEVVMADVQRDTVNSATAATASQWAGKVERKTVKRAVMTTPYGVSERGILTQLIQDGFADHIENGKERYAAADYLTQKIVGALDESIEAPRRAMDYFRSVAVFLEERGLPLVWDTPSGFTGKQAYYKTAEKRIDTLHGKVMLRYEEPVAGFKPGKQKLGAAPNVVHSFDAAHLALVCVEMKRRGVRDLAFVHDSFGCHAENSDVLLEATKQQFVALYNSDTLEQWRQSVIKHSGCPDVPEVPPLGNLDVERVLESEFFFS</sequence>
<dbReference type="Gene3D" id="1.10.287.280">
    <property type="match status" value="1"/>
</dbReference>
<keyword evidence="3" id="KW-0240">DNA-directed RNA polymerase</keyword>
<evidence type="ECO:0000313" key="10">
    <source>
        <dbReference type="Proteomes" id="UP000029424"/>
    </source>
</evidence>
<feature type="domain" description="DNA-directed RNA polymerase C-terminal" evidence="8">
    <location>
        <begin position="174"/>
        <end position="535"/>
    </location>
</feature>
<dbReference type="PANTHER" id="PTHR10102:SF0">
    <property type="entry name" value="DNA-DIRECTED RNA POLYMERASE, MITOCHONDRIAL"/>
    <property type="match status" value="1"/>
</dbReference>
<dbReference type="Gene3D" id="1.10.287.260">
    <property type="match status" value="1"/>
</dbReference>
<evidence type="ECO:0000259" key="8">
    <source>
        <dbReference type="Pfam" id="PF00940"/>
    </source>
</evidence>
<keyword evidence="5" id="KW-0548">Nucleotidyltransferase</keyword>
<comment type="similarity">
    <text evidence="1">Belongs to the phage and mitochondrial RNA polymerase family.</text>
</comment>
<keyword evidence="10" id="KW-1185">Reference proteome</keyword>